<evidence type="ECO:0000313" key="2">
    <source>
        <dbReference type="EMBL" id="MDT0557261.1"/>
    </source>
</evidence>
<keyword evidence="3" id="KW-1185">Reference proteome</keyword>
<feature type="signal peptide" evidence="1">
    <location>
        <begin position="1"/>
        <end position="20"/>
    </location>
</feature>
<protein>
    <submittedName>
        <fullName evidence="2">Uncharacterized protein</fullName>
    </submittedName>
</protein>
<organism evidence="2 3">
    <name type="scientific">Microcosmobacter mediterraneus</name>
    <dbReference type="NCBI Taxonomy" id="3075607"/>
    <lineage>
        <taxon>Bacteria</taxon>
        <taxon>Pseudomonadati</taxon>
        <taxon>Bacteroidota</taxon>
        <taxon>Flavobacteriia</taxon>
        <taxon>Flavobacteriales</taxon>
        <taxon>Flavobacteriaceae</taxon>
        <taxon>Microcosmobacter</taxon>
    </lineage>
</organism>
<comment type="caution">
    <text evidence="2">The sequence shown here is derived from an EMBL/GenBank/DDBJ whole genome shotgun (WGS) entry which is preliminary data.</text>
</comment>
<evidence type="ECO:0000256" key="1">
    <source>
        <dbReference type="SAM" id="SignalP"/>
    </source>
</evidence>
<proteinExistence type="predicted"/>
<accession>A0ABU2YH84</accession>
<dbReference type="Proteomes" id="UP001259492">
    <property type="component" value="Unassembled WGS sequence"/>
</dbReference>
<name>A0ABU2YH84_9FLAO</name>
<gene>
    <name evidence="2" type="ORF">RM697_01295</name>
</gene>
<dbReference type="RefSeq" id="WP_311426032.1">
    <property type="nucleotide sequence ID" value="NZ_JAVRIA010000001.1"/>
</dbReference>
<evidence type="ECO:0000313" key="3">
    <source>
        <dbReference type="Proteomes" id="UP001259492"/>
    </source>
</evidence>
<reference evidence="2 3" key="1">
    <citation type="submission" date="2023-09" db="EMBL/GenBank/DDBJ databases">
        <authorList>
            <person name="Rey-Velasco X."/>
        </authorList>
    </citation>
    <scope>NUCLEOTIDE SEQUENCE [LARGE SCALE GENOMIC DNA]</scope>
    <source>
        <strain evidence="2 3">W332</strain>
    </source>
</reference>
<dbReference type="EMBL" id="JAVRIA010000001">
    <property type="protein sequence ID" value="MDT0557261.1"/>
    <property type="molecule type" value="Genomic_DNA"/>
</dbReference>
<sequence length="225" mass="26007">MKKLVLLFTGLLMGLTTVTAAETSSATQGTDLDNTRYRYTQPILFVERGVEFLIFPDGSFDFNTDFNTTSQTTSVYYRRNRRGSVNSTFGAPGRGYYDYSRPRGVLVTHDRSGRVRRVGNVFINYDRHSRVKRVGSVYMRYRHGLLKQVGGLHIQYNRRGDMIGTNGFVNFSNQGNGIFGIDGSLNDFNNNWNDDDLGQDWDDDFYYYRRNGETKKMKKQKRSKR</sequence>
<keyword evidence="1" id="KW-0732">Signal</keyword>
<feature type="chain" id="PRO_5045764032" evidence="1">
    <location>
        <begin position="21"/>
        <end position="225"/>
    </location>
</feature>